<dbReference type="GeneID" id="127565883"/>
<proteinExistence type="predicted"/>
<feature type="domain" description="PWWP" evidence="2">
    <location>
        <begin position="15"/>
        <end position="66"/>
    </location>
</feature>
<dbReference type="AlphaFoldDB" id="A0A9C6SVN8"/>
<reference evidence="4" key="1">
    <citation type="submission" date="2025-08" db="UniProtKB">
        <authorList>
            <consortium name="RefSeq"/>
        </authorList>
    </citation>
    <scope>IDENTIFICATION</scope>
    <source>
        <strain evidence="4">15112-1751.03</strain>
        <tissue evidence="4">Whole Adult</tissue>
    </source>
</reference>
<dbReference type="Gene3D" id="2.30.30.140">
    <property type="match status" value="1"/>
</dbReference>
<feature type="region of interest" description="Disordered" evidence="1">
    <location>
        <begin position="109"/>
        <end position="147"/>
    </location>
</feature>
<evidence type="ECO:0000259" key="2">
    <source>
        <dbReference type="PROSITE" id="PS50812"/>
    </source>
</evidence>
<dbReference type="SMART" id="SM00293">
    <property type="entry name" value="PWWP"/>
    <property type="match status" value="1"/>
</dbReference>
<accession>A0A9C6SVN8</accession>
<protein>
    <submittedName>
        <fullName evidence="4">Hepatoma-derived growth factor</fullName>
    </submittedName>
</protein>
<evidence type="ECO:0000313" key="4">
    <source>
        <dbReference type="RefSeq" id="XP_051862674.1"/>
    </source>
</evidence>
<dbReference type="PROSITE" id="PS50812">
    <property type="entry name" value="PWWP"/>
    <property type="match status" value="1"/>
</dbReference>
<gene>
    <name evidence="4" type="primary">LOC127565883</name>
</gene>
<evidence type="ECO:0000256" key="1">
    <source>
        <dbReference type="SAM" id="MobiDB-lite"/>
    </source>
</evidence>
<dbReference type="PANTHER" id="PTHR12550:SF70">
    <property type="entry name" value="JIL-1 ANCHORING AND STABILIZING PROTEIN, ISOFORM A"/>
    <property type="match status" value="1"/>
</dbReference>
<keyword evidence="3" id="KW-1185">Reference proteome</keyword>
<dbReference type="InterPro" id="IPR000313">
    <property type="entry name" value="PWWP_dom"/>
</dbReference>
<dbReference type="Pfam" id="PF00855">
    <property type="entry name" value="PWWP"/>
    <property type="match status" value="1"/>
</dbReference>
<sequence length="147" mass="17255">MGHRFKRGEQSQLKEGDFVFAKVRGYRPWPARIMYKDNRSTYHVFFYGTSNTARVGIYQLYEYEKHKARLGDVKRRTSSAFKSGMLHIENSQHQRKLDHGYLKAKSEYMAARKRQRQQEESNSENTSSALDKIEVPFVHITGDTDSE</sequence>
<dbReference type="RefSeq" id="XP_051862674.1">
    <property type="nucleotide sequence ID" value="XM_052006714.1"/>
</dbReference>
<name>A0A9C6SVN8_DROAB</name>
<dbReference type="PANTHER" id="PTHR12550">
    <property type="entry name" value="HEPATOMA-DERIVED GROWTH FACTOR-RELATED"/>
    <property type="match status" value="1"/>
</dbReference>
<organism evidence="3 4">
    <name type="scientific">Drosophila albomicans</name>
    <name type="common">Fruit fly</name>
    <dbReference type="NCBI Taxonomy" id="7291"/>
    <lineage>
        <taxon>Eukaryota</taxon>
        <taxon>Metazoa</taxon>
        <taxon>Ecdysozoa</taxon>
        <taxon>Arthropoda</taxon>
        <taxon>Hexapoda</taxon>
        <taxon>Insecta</taxon>
        <taxon>Pterygota</taxon>
        <taxon>Neoptera</taxon>
        <taxon>Endopterygota</taxon>
        <taxon>Diptera</taxon>
        <taxon>Brachycera</taxon>
        <taxon>Muscomorpha</taxon>
        <taxon>Ephydroidea</taxon>
        <taxon>Drosophilidae</taxon>
        <taxon>Drosophila</taxon>
    </lineage>
</organism>
<dbReference type="SUPFAM" id="SSF63748">
    <property type="entry name" value="Tudor/PWWP/MBT"/>
    <property type="match status" value="1"/>
</dbReference>
<dbReference type="Proteomes" id="UP000515160">
    <property type="component" value="Chromosome 2R"/>
</dbReference>
<dbReference type="OrthoDB" id="62853at2759"/>
<evidence type="ECO:0000313" key="3">
    <source>
        <dbReference type="Proteomes" id="UP000515160"/>
    </source>
</evidence>